<name>A0A3D9I0N8_9BACL</name>
<evidence type="ECO:0000313" key="2">
    <source>
        <dbReference type="Proteomes" id="UP000256869"/>
    </source>
</evidence>
<sequence length="119" mass="13467">MRTNLRKYTLSLLLIVCLAVFTTGCIPVPSGTVPFTDIGVTKTNLIVQNRSGDVRYDVKITVDDKYNYVVDVLSLGRSSFPLSEFVDDQGNRYAPGFLKVRNVTVYIADENEGTEYYRW</sequence>
<gene>
    <name evidence="1" type="ORF">DFP95_11839</name>
</gene>
<dbReference type="OrthoDB" id="2629056at2"/>
<dbReference type="EMBL" id="QRDY01000018">
    <property type="protein sequence ID" value="RED55304.1"/>
    <property type="molecule type" value="Genomic_DNA"/>
</dbReference>
<evidence type="ECO:0000313" key="1">
    <source>
        <dbReference type="EMBL" id="RED55304.1"/>
    </source>
</evidence>
<dbReference type="RefSeq" id="WP_115994877.1">
    <property type="nucleotide sequence ID" value="NZ_QRDY01000018.1"/>
</dbReference>
<accession>A0A3D9I0N8</accession>
<protein>
    <submittedName>
        <fullName evidence="1">Uncharacterized protein</fullName>
    </submittedName>
</protein>
<proteinExistence type="predicted"/>
<dbReference type="Proteomes" id="UP000256869">
    <property type="component" value="Unassembled WGS sequence"/>
</dbReference>
<organism evidence="1 2">
    <name type="scientific">Cohnella lupini</name>
    <dbReference type="NCBI Taxonomy" id="1294267"/>
    <lineage>
        <taxon>Bacteria</taxon>
        <taxon>Bacillati</taxon>
        <taxon>Bacillota</taxon>
        <taxon>Bacilli</taxon>
        <taxon>Bacillales</taxon>
        <taxon>Paenibacillaceae</taxon>
        <taxon>Cohnella</taxon>
    </lineage>
</organism>
<keyword evidence="2" id="KW-1185">Reference proteome</keyword>
<reference evidence="1 2" key="1">
    <citation type="submission" date="2018-07" db="EMBL/GenBank/DDBJ databases">
        <title>Genomic Encyclopedia of Type Strains, Phase III (KMG-III): the genomes of soil and plant-associated and newly described type strains.</title>
        <authorList>
            <person name="Whitman W."/>
        </authorList>
    </citation>
    <scope>NUCLEOTIDE SEQUENCE [LARGE SCALE GENOMIC DNA]</scope>
    <source>
        <strain evidence="1 2">CECT 8236</strain>
    </source>
</reference>
<dbReference type="AlphaFoldDB" id="A0A3D9I0N8"/>
<dbReference type="PROSITE" id="PS51257">
    <property type="entry name" value="PROKAR_LIPOPROTEIN"/>
    <property type="match status" value="1"/>
</dbReference>
<comment type="caution">
    <text evidence="1">The sequence shown here is derived from an EMBL/GenBank/DDBJ whole genome shotgun (WGS) entry which is preliminary data.</text>
</comment>